<protein>
    <recommendedName>
        <fullName evidence="4">Tetratricopeptide repeat protein</fullName>
    </recommendedName>
</protein>
<keyword evidence="3" id="KW-1185">Reference proteome</keyword>
<dbReference type="Proteomes" id="UP000594468">
    <property type="component" value="Chromosome"/>
</dbReference>
<keyword evidence="1" id="KW-0175">Coiled coil</keyword>
<sequence length="679" mass="76395">MSDNFDALARKLITINFQPVGQPQSSAIFGSVAELDESALVQKTVYRIGMWPFLSDVDQQKAHAIWAIFGYLLDMWQDVTVYRLPLRLDDDKDLETYELTPTDSLFEIDDWQLDDLDENIALWGRVLAEGDQLRLTIYLENDLLDNDETEAFHFDALDWDGVVALLPTAAQKIADHIEAQVKNNSTPIFETQKTDISEIARPVFDWERKLFLHLWEWDWEDDEILADFQALTQAATQADNSVSLWATASAIARSFLPGFIVIGDLLVEEIPAILQEWNYDPVAAVVLADALWRAGYIREAAKLLENAADESPESIILGRKRALRASEVGDVMRGIQILQETLLQVKSGVDSDPYLYVDYGNLLQLALQTGMPVPRLINVDISEKDAVAREAIFAYEQGLIGIPSGLDVLYNLAMLLMYIDTDRFWEIFELLLQEDQERVHINDLLEAIEVDDVEPGIAIAEDALEQARTVDNQITLARLLILNEENANALSLLEDARAQAQELEVQTEIESLKLVCKNSEFEFMFGEAASIIDAGNVPSDSTLEFLEEVVEEAPLFINGYLVLARAYMAVDEDESAIEVLLDADKVIPGNPDVMELLAACLWETDAEDLAFNYLNKGLKENPAHVPLLLRAGRMLFDNEQYDDAKQFIARAEVISPRSSELAALRAYIAQKISEDEWGQ</sequence>
<dbReference type="Gene3D" id="1.25.40.10">
    <property type="entry name" value="Tetratricopeptide repeat domain"/>
    <property type="match status" value="1"/>
</dbReference>
<feature type="coiled-coil region" evidence="1">
    <location>
        <begin position="479"/>
        <end position="513"/>
    </location>
</feature>
<organism evidence="2 3">
    <name type="scientific">Phototrophicus methaneseepsis</name>
    <dbReference type="NCBI Taxonomy" id="2710758"/>
    <lineage>
        <taxon>Bacteria</taxon>
        <taxon>Bacillati</taxon>
        <taxon>Chloroflexota</taxon>
        <taxon>Candidatus Thermofontia</taxon>
        <taxon>Phototrophicales</taxon>
        <taxon>Phototrophicaceae</taxon>
        <taxon>Phototrophicus</taxon>
    </lineage>
</organism>
<gene>
    <name evidence="2" type="ORF">G4Y79_16060</name>
</gene>
<evidence type="ECO:0000256" key="1">
    <source>
        <dbReference type="SAM" id="Coils"/>
    </source>
</evidence>
<proteinExistence type="predicted"/>
<dbReference type="EMBL" id="CP062983">
    <property type="protein sequence ID" value="QPC81215.1"/>
    <property type="molecule type" value="Genomic_DNA"/>
</dbReference>
<evidence type="ECO:0000313" key="3">
    <source>
        <dbReference type="Proteomes" id="UP000594468"/>
    </source>
</evidence>
<evidence type="ECO:0000313" key="2">
    <source>
        <dbReference type="EMBL" id="QPC81215.1"/>
    </source>
</evidence>
<dbReference type="RefSeq" id="WP_195169288.1">
    <property type="nucleotide sequence ID" value="NZ_CP062983.1"/>
</dbReference>
<dbReference type="SUPFAM" id="SSF48452">
    <property type="entry name" value="TPR-like"/>
    <property type="match status" value="1"/>
</dbReference>
<dbReference type="AlphaFoldDB" id="A0A7S8E6H6"/>
<name>A0A7S8E6H6_9CHLR</name>
<accession>A0A7S8E6H6</accession>
<evidence type="ECO:0008006" key="4">
    <source>
        <dbReference type="Google" id="ProtNLM"/>
    </source>
</evidence>
<dbReference type="KEGG" id="pmet:G4Y79_16060"/>
<dbReference type="Pfam" id="PF14559">
    <property type="entry name" value="TPR_19"/>
    <property type="match status" value="1"/>
</dbReference>
<reference evidence="2 3" key="1">
    <citation type="submission" date="2020-02" db="EMBL/GenBank/DDBJ databases">
        <authorList>
            <person name="Zheng R.K."/>
            <person name="Sun C.M."/>
        </authorList>
    </citation>
    <scope>NUCLEOTIDE SEQUENCE [LARGE SCALE GENOMIC DNA]</scope>
    <source>
        <strain evidence="3">rifampicinis</strain>
    </source>
</reference>
<dbReference type="InterPro" id="IPR011990">
    <property type="entry name" value="TPR-like_helical_dom_sf"/>
</dbReference>